<name>A0ABV4J075_9ACTN</name>
<dbReference type="EMBL" id="JAHWZY010000016">
    <property type="protein sequence ID" value="MEZ3180336.1"/>
    <property type="molecule type" value="Genomic_DNA"/>
</dbReference>
<organism evidence="1 2">
    <name type="scientific">Streptomyces pimonensis</name>
    <dbReference type="NCBI Taxonomy" id="2860288"/>
    <lineage>
        <taxon>Bacteria</taxon>
        <taxon>Bacillati</taxon>
        <taxon>Actinomycetota</taxon>
        <taxon>Actinomycetes</taxon>
        <taxon>Kitasatosporales</taxon>
        <taxon>Streptomycetaceae</taxon>
        <taxon>Streptomyces</taxon>
    </lineage>
</organism>
<dbReference type="Proteomes" id="UP001567537">
    <property type="component" value="Unassembled WGS sequence"/>
</dbReference>
<dbReference type="RefSeq" id="WP_371238885.1">
    <property type="nucleotide sequence ID" value="NZ_JAHWZY010000016.1"/>
</dbReference>
<evidence type="ECO:0000313" key="2">
    <source>
        <dbReference type="Proteomes" id="UP001567537"/>
    </source>
</evidence>
<proteinExistence type="predicted"/>
<accession>A0ABV4J075</accession>
<evidence type="ECO:0000313" key="1">
    <source>
        <dbReference type="EMBL" id="MEZ3180336.1"/>
    </source>
</evidence>
<reference evidence="1 2" key="1">
    <citation type="journal article" date="2021" name="Res Sq">
        <title>Streptomyces Pimoensis sp. nov., Isolated From the Taklimakan Desert in Xinjiang, China.</title>
        <authorList>
            <person name="Zhang P."/>
            <person name="Luo X."/>
            <person name="Luo X."/>
            <person name="Liu Z."/>
            <person name="Xia Z."/>
            <person name="Wan C."/>
            <person name="zhang L."/>
        </authorList>
    </citation>
    <scope>NUCLEOTIDE SEQUENCE [LARGE SCALE GENOMIC DNA]</scope>
    <source>
        <strain evidence="1 2">TRM75549</strain>
    </source>
</reference>
<gene>
    <name evidence="1" type="ORF">KYY02_17075</name>
</gene>
<keyword evidence="2" id="KW-1185">Reference proteome</keyword>
<sequence>MSLDQLSAAINTWVWIDQQITTYGPGIDLYAVIATARAITKRIHRQLRDASHHINELLTPATPADDTQPGTDDDLLADCWDAWKAPEPRKGKP</sequence>
<protein>
    <submittedName>
        <fullName evidence="1">Uncharacterized protein</fullName>
    </submittedName>
</protein>
<comment type="caution">
    <text evidence="1">The sequence shown here is derived from an EMBL/GenBank/DDBJ whole genome shotgun (WGS) entry which is preliminary data.</text>
</comment>